<dbReference type="AlphaFoldDB" id="A0A6L5Z6C9"/>
<keyword evidence="5" id="KW-1185">Reference proteome</keyword>
<sequence length="886" mass="98519">MVDRGRRHRLSAFRCHRYDGATRRHASFICLPADGAGAACARHRLPAAGHRGALRYQLHCPGTHISGVRSTPCDAPGLVTPAPRPRTGPDAAQTRADAHPDAAAVPWAHMYPDRGRGAGAGRRRSGLPASHGRRSGRSHGSYDPGDDPRDPFRGGTAERRNDHRRPPDPVRGTRRFARIASRNADRDLDHRDRRRTGMKRARSILRLARIFASISTEIRALRRYDPTGGDMRAPDRLAQNLIGLGPVFVKLGQILSTRPDILPESHVVRLSELQERAPEMDFAAIRRVVEEELGTSLETAFDSFEPRPVAAASLAQVHKATLADGTTVAVKVQRPGLEALFRRDLDAQEFGLRLLRVPAPRRLRRTNLPAFLAEFRRYSMGELDFRAEARVMDRFRVNLAGQDGVRIPMTFPDHTSARVLTMDWVEGMRLSEAAASLSGQTRSALVERLMSMLLRMFVSDGLFHADLHPGNIVFHADGTFTLFDFGMFGELNEAGRDRFVLYWMAVAQRQTRRAYHHFSQQTKPLPGADHALFRQAFNDLAARFYAVPSREASLARTYLAMMRAGYRAGFVFPASLMLHAKALTTAEALLFELAPDARFDEISRPFIAREVAARLAASDPLGRISQILPELLLTGAMPPAEAIDESWDSSSTRGMWESVMGAFGPADRGLGRAGLMALFHHFAQCHLGQETERVLSETWATYDVLEADLPLQQNTGAILTTHLAALTLALHRTLVSHGRSSAQSHTLIHAIGWDIYCRMADPPWELARTITADPAKRLRIATDMFRRFPFGPPGYGWRDVDAGEDVVAFDCTKCPVAEFFAHHDDAELCTATWCALDFPVAEKWGGRLVRPKTIAGGHDHCDFRWHSEPGLDDAESTKARPNAERR</sequence>
<dbReference type="CDD" id="cd05121">
    <property type="entry name" value="ABC1_ADCK3-like"/>
    <property type="match status" value="1"/>
</dbReference>
<name>A0A6L5Z6C9_9RHOB</name>
<dbReference type="SUPFAM" id="SSF56112">
    <property type="entry name" value="Protein kinase-like (PK-like)"/>
    <property type="match status" value="1"/>
</dbReference>
<dbReference type="Proteomes" id="UP000474957">
    <property type="component" value="Unassembled WGS sequence"/>
</dbReference>
<dbReference type="Gene3D" id="1.10.510.10">
    <property type="entry name" value="Transferase(Phosphotransferase) domain 1"/>
    <property type="match status" value="1"/>
</dbReference>
<dbReference type="InterPro" id="IPR000719">
    <property type="entry name" value="Prot_kinase_dom"/>
</dbReference>
<comment type="similarity">
    <text evidence="1">Belongs to the protein kinase superfamily. ADCK protein kinase family.</text>
</comment>
<dbReference type="Pfam" id="PF14196">
    <property type="entry name" value="ATC_hydrolase"/>
    <property type="match status" value="1"/>
</dbReference>
<evidence type="ECO:0000256" key="1">
    <source>
        <dbReference type="ARBA" id="ARBA00009670"/>
    </source>
</evidence>
<comment type="caution">
    <text evidence="4">The sequence shown here is derived from an EMBL/GenBank/DDBJ whole genome shotgun (WGS) entry which is preliminary data.</text>
</comment>
<evidence type="ECO:0000313" key="4">
    <source>
        <dbReference type="EMBL" id="MSU92121.1"/>
    </source>
</evidence>
<feature type="region of interest" description="Disordered" evidence="2">
    <location>
        <begin position="71"/>
        <end position="195"/>
    </location>
</feature>
<organism evidence="4 5">
    <name type="scientific">Halovulum marinum</name>
    <dbReference type="NCBI Taxonomy" id="2662447"/>
    <lineage>
        <taxon>Bacteria</taxon>
        <taxon>Pseudomonadati</taxon>
        <taxon>Pseudomonadota</taxon>
        <taxon>Alphaproteobacteria</taxon>
        <taxon>Rhodobacterales</taxon>
        <taxon>Paracoccaceae</taxon>
        <taxon>Halovulum</taxon>
    </lineage>
</organism>
<dbReference type="InterPro" id="IPR026002">
    <property type="entry name" value="ATC_hydrolase-like"/>
</dbReference>
<dbReference type="InterPro" id="IPR011009">
    <property type="entry name" value="Kinase-like_dom_sf"/>
</dbReference>
<evidence type="ECO:0000259" key="3">
    <source>
        <dbReference type="PROSITE" id="PS50011"/>
    </source>
</evidence>
<dbReference type="GO" id="GO:0005524">
    <property type="term" value="F:ATP binding"/>
    <property type="evidence" value="ECO:0007669"/>
    <property type="project" value="InterPro"/>
</dbReference>
<reference evidence="4 5" key="1">
    <citation type="submission" date="2019-10" db="EMBL/GenBank/DDBJ databases">
        <title>Cognatihalovulum marinum gen. nov. sp. nov., a new member of the family Rhodobacteraceae isolated from deep seawater of the Northwest Indian Ocean.</title>
        <authorList>
            <person name="Ruan C."/>
            <person name="Wang J."/>
            <person name="Zheng X."/>
            <person name="Song L."/>
            <person name="Zhu Y."/>
            <person name="Huang Y."/>
            <person name="Lu Z."/>
            <person name="Du W."/>
            <person name="Huang L."/>
            <person name="Dai X."/>
        </authorList>
    </citation>
    <scope>NUCLEOTIDE SEQUENCE [LARGE SCALE GENOMIC DNA]</scope>
    <source>
        <strain evidence="4 5">2CG4</strain>
    </source>
</reference>
<evidence type="ECO:0000313" key="5">
    <source>
        <dbReference type="Proteomes" id="UP000474957"/>
    </source>
</evidence>
<feature type="domain" description="Protein kinase" evidence="3">
    <location>
        <begin position="303"/>
        <end position="628"/>
    </location>
</feature>
<proteinExistence type="inferred from homology"/>
<dbReference type="PANTHER" id="PTHR10566:SF113">
    <property type="entry name" value="PROTEIN ACTIVITY OF BC1 COMPLEX KINASE 7, CHLOROPLASTIC"/>
    <property type="match status" value="1"/>
</dbReference>
<dbReference type="EMBL" id="WIND01000043">
    <property type="protein sequence ID" value="MSU92121.1"/>
    <property type="molecule type" value="Genomic_DNA"/>
</dbReference>
<dbReference type="PROSITE" id="PS50011">
    <property type="entry name" value="PROTEIN_KINASE_DOM"/>
    <property type="match status" value="1"/>
</dbReference>
<dbReference type="Pfam" id="PF03109">
    <property type="entry name" value="ABC1"/>
    <property type="match status" value="1"/>
</dbReference>
<feature type="compositionally biased region" description="Basic and acidic residues" evidence="2">
    <location>
        <begin position="146"/>
        <end position="168"/>
    </location>
</feature>
<gene>
    <name evidence="4" type="ORF">GE300_21500</name>
</gene>
<protein>
    <recommendedName>
        <fullName evidence="3">Protein kinase domain-containing protein</fullName>
    </recommendedName>
</protein>
<accession>A0A6L5Z6C9</accession>
<dbReference type="PANTHER" id="PTHR10566">
    <property type="entry name" value="CHAPERONE-ACTIVITY OF BC1 COMPLEX CABC1 -RELATED"/>
    <property type="match status" value="1"/>
</dbReference>
<dbReference type="InterPro" id="IPR050154">
    <property type="entry name" value="UbiB_kinase"/>
</dbReference>
<evidence type="ECO:0000256" key="2">
    <source>
        <dbReference type="SAM" id="MobiDB-lite"/>
    </source>
</evidence>
<feature type="compositionally biased region" description="Basic residues" evidence="2">
    <location>
        <begin position="121"/>
        <end position="137"/>
    </location>
</feature>
<dbReference type="GO" id="GO:0004672">
    <property type="term" value="F:protein kinase activity"/>
    <property type="evidence" value="ECO:0007669"/>
    <property type="project" value="InterPro"/>
</dbReference>
<dbReference type="InterPro" id="IPR004147">
    <property type="entry name" value="ABC1_dom"/>
</dbReference>